<protein>
    <recommendedName>
        <fullName evidence="9">AN1-type domain-containing protein</fullName>
    </recommendedName>
</protein>
<keyword evidence="1" id="KW-0479">Metal-binding</keyword>
<evidence type="ECO:0000256" key="3">
    <source>
        <dbReference type="ARBA" id="ARBA00022833"/>
    </source>
</evidence>
<dbReference type="OMA" id="FCKDNAH"/>
<dbReference type="SMART" id="SM00154">
    <property type="entry name" value="ZnF_AN1"/>
    <property type="match status" value="1"/>
</dbReference>
<dbReference type="InterPro" id="IPR000626">
    <property type="entry name" value="Ubiquitin-like_dom"/>
</dbReference>
<keyword evidence="3" id="KW-0862">Zinc</keyword>
<evidence type="ECO:0000259" key="6">
    <source>
        <dbReference type="PROSITE" id="PS51039"/>
    </source>
</evidence>
<dbReference type="CDD" id="cd17039">
    <property type="entry name" value="Ubl_ubiquitin_like"/>
    <property type="match status" value="1"/>
</dbReference>
<dbReference type="InterPro" id="IPR000058">
    <property type="entry name" value="Znf_AN1"/>
</dbReference>
<comment type="caution">
    <text evidence="7">The sequence shown here is derived from an EMBL/GenBank/DDBJ whole genome shotgun (WGS) entry which is preliminary data.</text>
</comment>
<dbReference type="Gene3D" id="4.10.1110.10">
    <property type="entry name" value="AN1-like Zinc finger"/>
    <property type="match status" value="1"/>
</dbReference>
<dbReference type="AlphaFoldDB" id="A0A642V4B7"/>
<keyword evidence="2 4" id="KW-0863">Zinc-finger</keyword>
<dbReference type="PROSITE" id="PS50053">
    <property type="entry name" value="UBIQUITIN_2"/>
    <property type="match status" value="1"/>
</dbReference>
<reference evidence="7 8" key="1">
    <citation type="submission" date="2019-07" db="EMBL/GenBank/DDBJ databases">
        <title>Genome assembly of two rare yeast pathogens: Diutina rugosa and Trichomonascus ciferrii.</title>
        <authorList>
            <person name="Mixao V."/>
            <person name="Saus E."/>
            <person name="Hansen A."/>
            <person name="Lass-Flor C."/>
            <person name="Gabaldon T."/>
        </authorList>
    </citation>
    <scope>NUCLEOTIDE SEQUENCE [LARGE SCALE GENOMIC DNA]</scope>
    <source>
        <strain evidence="7 8">CBS 613</strain>
    </source>
</reference>
<dbReference type="VEuPathDB" id="FungiDB:DIURU_000183"/>
<dbReference type="SMART" id="SM00213">
    <property type="entry name" value="UBQ"/>
    <property type="match status" value="1"/>
</dbReference>
<feature type="domain" description="AN1-type" evidence="6">
    <location>
        <begin position="76"/>
        <end position="125"/>
    </location>
</feature>
<dbReference type="InterPro" id="IPR035896">
    <property type="entry name" value="AN1-like_Znf"/>
</dbReference>
<evidence type="ECO:0000313" key="8">
    <source>
        <dbReference type="Proteomes" id="UP000449547"/>
    </source>
</evidence>
<dbReference type="GeneID" id="54778836"/>
<evidence type="ECO:0000259" key="5">
    <source>
        <dbReference type="PROSITE" id="PS50053"/>
    </source>
</evidence>
<dbReference type="InterPro" id="IPR029071">
    <property type="entry name" value="Ubiquitin-like_domsf"/>
</dbReference>
<dbReference type="PROSITE" id="PS51039">
    <property type="entry name" value="ZF_AN1"/>
    <property type="match status" value="1"/>
</dbReference>
<dbReference type="Gene3D" id="3.10.20.90">
    <property type="entry name" value="Phosphatidylinositol 3-kinase Catalytic Subunit, Chain A, domain 1"/>
    <property type="match status" value="1"/>
</dbReference>
<evidence type="ECO:0008006" key="9">
    <source>
        <dbReference type="Google" id="ProtNLM"/>
    </source>
</evidence>
<dbReference type="SUPFAM" id="SSF118310">
    <property type="entry name" value="AN1-like Zinc finger"/>
    <property type="match status" value="1"/>
</dbReference>
<dbReference type="SUPFAM" id="SSF54236">
    <property type="entry name" value="Ubiquitin-like"/>
    <property type="match status" value="1"/>
</dbReference>
<evidence type="ECO:0000256" key="2">
    <source>
        <dbReference type="ARBA" id="ARBA00022771"/>
    </source>
</evidence>
<dbReference type="Pfam" id="PF01428">
    <property type="entry name" value="zf-AN1"/>
    <property type="match status" value="1"/>
</dbReference>
<dbReference type="GO" id="GO:0008270">
    <property type="term" value="F:zinc ion binding"/>
    <property type="evidence" value="ECO:0007669"/>
    <property type="project" value="UniProtKB-KW"/>
</dbReference>
<dbReference type="Proteomes" id="UP000449547">
    <property type="component" value="Unassembled WGS sequence"/>
</dbReference>
<evidence type="ECO:0000256" key="1">
    <source>
        <dbReference type="ARBA" id="ARBA00022723"/>
    </source>
</evidence>
<dbReference type="OrthoDB" id="428577at2759"/>
<gene>
    <name evidence="7" type="ORF">DIURU_000183</name>
</gene>
<dbReference type="Pfam" id="PF00240">
    <property type="entry name" value="ubiquitin"/>
    <property type="match status" value="1"/>
</dbReference>
<sequence>MKCHVRLNTETTVTVDSSASATVGDLKGLISDTVDTLPPQFKLIHNGKKLDDDDAVPHDEEGEVTLILMGEEEKKRKKKGKCHYGTCSSAALRMIGDCSHCHGKFCAKHRLLEDHLCVGLQHCKQSAHEQNAMKLHRESTMAAPRV</sequence>
<feature type="domain" description="Ubiquitin-like" evidence="5">
    <location>
        <begin position="1"/>
        <end position="56"/>
    </location>
</feature>
<evidence type="ECO:0000313" key="7">
    <source>
        <dbReference type="EMBL" id="KAA8908394.1"/>
    </source>
</evidence>
<organism evidence="7 8">
    <name type="scientific">Diutina rugosa</name>
    <name type="common">Yeast</name>
    <name type="synonym">Candida rugosa</name>
    <dbReference type="NCBI Taxonomy" id="5481"/>
    <lineage>
        <taxon>Eukaryota</taxon>
        <taxon>Fungi</taxon>
        <taxon>Dikarya</taxon>
        <taxon>Ascomycota</taxon>
        <taxon>Saccharomycotina</taxon>
        <taxon>Pichiomycetes</taxon>
        <taxon>Debaryomycetaceae</taxon>
        <taxon>Diutina</taxon>
    </lineage>
</organism>
<dbReference type="EMBL" id="SWFT01000008">
    <property type="protein sequence ID" value="KAA8908394.1"/>
    <property type="molecule type" value="Genomic_DNA"/>
</dbReference>
<dbReference type="RefSeq" id="XP_034014994.1">
    <property type="nucleotide sequence ID" value="XM_034154416.1"/>
</dbReference>
<name>A0A642V4B7_DIURU</name>
<evidence type="ECO:0000256" key="4">
    <source>
        <dbReference type="PROSITE-ProRule" id="PRU00449"/>
    </source>
</evidence>
<accession>A0A642V4B7</accession>
<proteinExistence type="predicted"/>
<keyword evidence="8" id="KW-1185">Reference proteome</keyword>